<dbReference type="EMBL" id="ACKY01000099">
    <property type="protein sequence ID" value="EEV88187.1"/>
    <property type="molecule type" value="Genomic_DNA"/>
</dbReference>
<keyword evidence="2" id="KW-1185">Reference proteome</keyword>
<accession>C8NB21</accession>
<dbReference type="HOGENOM" id="CLU_3306665_0_0_6"/>
<evidence type="ECO:0000313" key="1">
    <source>
        <dbReference type="EMBL" id="EEV88187.1"/>
    </source>
</evidence>
<dbReference type="Proteomes" id="UP000004870">
    <property type="component" value="Unassembled WGS sequence"/>
</dbReference>
<reference evidence="1 2" key="1">
    <citation type="submission" date="2009-08" db="EMBL/GenBank/DDBJ databases">
        <authorList>
            <person name="Qin X."/>
            <person name="Bachman B."/>
            <person name="Battles P."/>
            <person name="Bell A."/>
            <person name="Bess C."/>
            <person name="Bickham C."/>
            <person name="Chaboub L."/>
            <person name="Chen D."/>
            <person name="Coyle M."/>
            <person name="Deiros D.R."/>
            <person name="Dinh H."/>
            <person name="Forbes L."/>
            <person name="Fowler G."/>
            <person name="Francisco L."/>
            <person name="Fu Q."/>
            <person name="Gubbala S."/>
            <person name="Hale W."/>
            <person name="Han Y."/>
            <person name="Hemphill L."/>
            <person name="Highlander S.K."/>
            <person name="Hirani K."/>
            <person name="Hogues M."/>
            <person name="Jackson L."/>
            <person name="Jakkamsetti A."/>
            <person name="Javaid M."/>
            <person name="Jiang H."/>
            <person name="Korchina V."/>
            <person name="Kovar C."/>
            <person name="Lara F."/>
            <person name="Lee S."/>
            <person name="Mata R."/>
            <person name="Mathew T."/>
            <person name="Moen C."/>
            <person name="Morales K."/>
            <person name="Munidasa M."/>
            <person name="Nazareth L."/>
            <person name="Ngo R."/>
            <person name="Nguyen L."/>
            <person name="Okwuonu G."/>
            <person name="Ongeri F."/>
            <person name="Patil S."/>
            <person name="Petrosino J."/>
            <person name="Pham C."/>
            <person name="Pham P."/>
            <person name="Pu L.-L."/>
            <person name="Puazo M."/>
            <person name="Raj R."/>
            <person name="Reid J."/>
            <person name="Rouhana J."/>
            <person name="Saada N."/>
            <person name="Shang Y."/>
            <person name="Simmons D."/>
            <person name="Thornton R."/>
            <person name="Warren J."/>
            <person name="Weissenberger G."/>
            <person name="Zhang J."/>
            <person name="Zhang L."/>
            <person name="Zhou C."/>
            <person name="Zhu D."/>
            <person name="Muzny D."/>
            <person name="Worley K."/>
            <person name="Gibbs R."/>
        </authorList>
    </citation>
    <scope>NUCLEOTIDE SEQUENCE [LARGE SCALE GENOMIC DNA]</scope>
    <source>
        <strain evidence="2">ATCC 15826 / DSM 8339 / NCTC 10426 / 6573</strain>
    </source>
</reference>
<proteinExistence type="predicted"/>
<sequence length="39" mass="3863">MAQIADIPLELNVLAVGIGDVGHGTDILSAIAGMTQSGN</sequence>
<comment type="caution">
    <text evidence="1">The sequence shown here is derived from an EMBL/GenBank/DDBJ whole genome shotgun (WGS) entry which is preliminary data.</text>
</comment>
<dbReference type="AlphaFoldDB" id="C8NB21"/>
<organism evidence="1 2">
    <name type="scientific">Cardiobacterium hominis (strain ATCC 15826 / DSM 8339 / NCTC 10426 / 6573)</name>
    <dbReference type="NCBI Taxonomy" id="638300"/>
    <lineage>
        <taxon>Bacteria</taxon>
        <taxon>Pseudomonadati</taxon>
        <taxon>Pseudomonadota</taxon>
        <taxon>Gammaproteobacteria</taxon>
        <taxon>Cardiobacteriales</taxon>
        <taxon>Cardiobacteriaceae</taxon>
        <taxon>Cardiobacterium</taxon>
    </lineage>
</organism>
<evidence type="ECO:0000313" key="2">
    <source>
        <dbReference type="Proteomes" id="UP000004870"/>
    </source>
</evidence>
<protein>
    <submittedName>
        <fullName evidence="1">Uncharacterized protein</fullName>
    </submittedName>
</protein>
<gene>
    <name evidence="1" type="ORF">HMPREF0198_1699</name>
</gene>
<name>C8NB21_CARH6</name>